<dbReference type="SUPFAM" id="SSF52096">
    <property type="entry name" value="ClpP/crotonase"/>
    <property type="match status" value="1"/>
</dbReference>
<dbReference type="InterPro" id="IPR029045">
    <property type="entry name" value="ClpP/crotonase-like_dom_sf"/>
</dbReference>
<gene>
    <name evidence="2" type="ORF">J5Y06_10610</name>
</gene>
<feature type="region of interest" description="Disordered" evidence="1">
    <location>
        <begin position="260"/>
        <end position="285"/>
    </location>
</feature>
<name>A0A8J7UL75_9HYPH</name>
<evidence type="ECO:0000256" key="1">
    <source>
        <dbReference type="SAM" id="MobiDB-lite"/>
    </source>
</evidence>
<dbReference type="CDD" id="cd06558">
    <property type="entry name" value="crotonase-like"/>
    <property type="match status" value="1"/>
</dbReference>
<comment type="caution">
    <text evidence="2">The sequence shown here is derived from an EMBL/GenBank/DDBJ whole genome shotgun (WGS) entry which is preliminary data.</text>
</comment>
<dbReference type="PANTHER" id="PTHR11941">
    <property type="entry name" value="ENOYL-COA HYDRATASE-RELATED"/>
    <property type="match status" value="1"/>
</dbReference>
<dbReference type="Gene3D" id="3.90.226.10">
    <property type="entry name" value="2-enoyl-CoA Hydratase, Chain A, domain 1"/>
    <property type="match status" value="1"/>
</dbReference>
<dbReference type="PANTHER" id="PTHR11941:SF54">
    <property type="entry name" value="ENOYL-COA HYDRATASE, MITOCHONDRIAL"/>
    <property type="match status" value="1"/>
</dbReference>
<dbReference type="Proteomes" id="UP000666240">
    <property type="component" value="Unassembled WGS sequence"/>
</dbReference>
<dbReference type="GO" id="GO:0003824">
    <property type="term" value="F:catalytic activity"/>
    <property type="evidence" value="ECO:0007669"/>
    <property type="project" value="UniProtKB-ARBA"/>
</dbReference>
<reference evidence="2" key="1">
    <citation type="submission" date="2021-03" db="EMBL/GenBank/DDBJ databases">
        <title>Genome sequencing and assembly of Tianweitania sediminis.</title>
        <authorList>
            <person name="Chhetri G."/>
        </authorList>
    </citation>
    <scope>NUCLEOTIDE SEQUENCE</scope>
    <source>
        <strain evidence="2">Z8</strain>
    </source>
</reference>
<evidence type="ECO:0000313" key="3">
    <source>
        <dbReference type="Proteomes" id="UP000666240"/>
    </source>
</evidence>
<keyword evidence="3" id="KW-1185">Reference proteome</keyword>
<dbReference type="RefSeq" id="WP_209335146.1">
    <property type="nucleotide sequence ID" value="NZ_JAGIYY010000003.1"/>
</dbReference>
<proteinExistence type="predicted"/>
<evidence type="ECO:0000313" key="2">
    <source>
        <dbReference type="EMBL" id="MBP0439102.1"/>
    </source>
</evidence>
<dbReference type="GO" id="GO:0006635">
    <property type="term" value="P:fatty acid beta-oxidation"/>
    <property type="evidence" value="ECO:0007669"/>
    <property type="project" value="TreeGrafter"/>
</dbReference>
<dbReference type="Pfam" id="PF00378">
    <property type="entry name" value="ECH_1"/>
    <property type="match status" value="1"/>
</dbReference>
<organism evidence="2 3">
    <name type="scientific">Tianweitania sediminis</name>
    <dbReference type="NCBI Taxonomy" id="1502156"/>
    <lineage>
        <taxon>Bacteria</taxon>
        <taxon>Pseudomonadati</taxon>
        <taxon>Pseudomonadota</taxon>
        <taxon>Alphaproteobacteria</taxon>
        <taxon>Hyphomicrobiales</taxon>
        <taxon>Phyllobacteriaceae</taxon>
        <taxon>Tianweitania</taxon>
    </lineage>
</organism>
<dbReference type="AlphaFoldDB" id="A0A8J7UL75"/>
<sequence>MNYSKSGSVAVFTFDNPPVNALTPSMHKEFYLAMKEFVADDDVRCGILTGAGERAFCAGDDIKTPYKAAKDSREELADHLWPHRNEADVPETFAWARDLAAVERYKPIIGAVDGWCLGQGMIYLLHQTDIRIASTRAKFGFPEIAYGMAGAGGNTRLGRLLPPPVAMWMLLTAEPMAAEEALKHNLINEIVEPAKLLWRAQEIAEHIAKHPPEAVRIEMELFYRSLDLSKADALTLTKHMYRMQRLALATEGGESVGSQMLAYSSKNPGTGREDNFSSHKNGRMK</sequence>
<dbReference type="InterPro" id="IPR001753">
    <property type="entry name" value="Enoyl-CoA_hydra/iso"/>
</dbReference>
<protein>
    <submittedName>
        <fullName evidence="2">Enoyl-CoA hydratase/isomerase family protein</fullName>
    </submittedName>
</protein>
<dbReference type="EMBL" id="JAGIYY010000003">
    <property type="protein sequence ID" value="MBP0439102.1"/>
    <property type="molecule type" value="Genomic_DNA"/>
</dbReference>
<accession>A0A8J7UL75</accession>